<protein>
    <submittedName>
        <fullName evidence="8">NCS1 family nucleobase:cation symporter-1</fullName>
    </submittedName>
</protein>
<evidence type="ECO:0000256" key="6">
    <source>
        <dbReference type="SAM" id="MobiDB-lite"/>
    </source>
</evidence>
<feature type="transmembrane region" description="Helical" evidence="7">
    <location>
        <begin position="64"/>
        <end position="86"/>
    </location>
</feature>
<dbReference type="GO" id="GO:0005886">
    <property type="term" value="C:plasma membrane"/>
    <property type="evidence" value="ECO:0007669"/>
    <property type="project" value="TreeGrafter"/>
</dbReference>
<dbReference type="Proteomes" id="UP000799750">
    <property type="component" value="Unassembled WGS sequence"/>
</dbReference>
<evidence type="ECO:0000256" key="4">
    <source>
        <dbReference type="ARBA" id="ARBA00022989"/>
    </source>
</evidence>
<comment type="subcellular location">
    <subcellularLocation>
        <location evidence="1">Membrane</location>
        <topology evidence="1">Multi-pass membrane protein</topology>
    </subcellularLocation>
</comment>
<feature type="compositionally biased region" description="Basic and acidic residues" evidence="6">
    <location>
        <begin position="526"/>
        <end position="537"/>
    </location>
</feature>
<evidence type="ECO:0000256" key="3">
    <source>
        <dbReference type="ARBA" id="ARBA00022692"/>
    </source>
</evidence>
<gene>
    <name evidence="8" type="ORF">BU16DRAFT_464665</name>
</gene>
<dbReference type="OrthoDB" id="2018619at2759"/>
<evidence type="ECO:0000313" key="8">
    <source>
        <dbReference type="EMBL" id="KAF2494125.1"/>
    </source>
</evidence>
<dbReference type="Gene3D" id="1.10.4160.10">
    <property type="entry name" value="Hydantoin permease"/>
    <property type="match status" value="1"/>
</dbReference>
<reference evidence="8" key="1">
    <citation type="journal article" date="2020" name="Stud. Mycol.">
        <title>101 Dothideomycetes genomes: a test case for predicting lifestyles and emergence of pathogens.</title>
        <authorList>
            <person name="Haridas S."/>
            <person name="Albert R."/>
            <person name="Binder M."/>
            <person name="Bloem J."/>
            <person name="Labutti K."/>
            <person name="Salamov A."/>
            <person name="Andreopoulos B."/>
            <person name="Baker S."/>
            <person name="Barry K."/>
            <person name="Bills G."/>
            <person name="Bluhm B."/>
            <person name="Cannon C."/>
            <person name="Castanera R."/>
            <person name="Culley D."/>
            <person name="Daum C."/>
            <person name="Ezra D."/>
            <person name="Gonzalez J."/>
            <person name="Henrissat B."/>
            <person name="Kuo A."/>
            <person name="Liang C."/>
            <person name="Lipzen A."/>
            <person name="Lutzoni F."/>
            <person name="Magnuson J."/>
            <person name="Mondo S."/>
            <person name="Nolan M."/>
            <person name="Ohm R."/>
            <person name="Pangilinan J."/>
            <person name="Park H.-J."/>
            <person name="Ramirez L."/>
            <person name="Alfaro M."/>
            <person name="Sun H."/>
            <person name="Tritt A."/>
            <person name="Yoshinaga Y."/>
            <person name="Zwiers L.-H."/>
            <person name="Turgeon B."/>
            <person name="Goodwin S."/>
            <person name="Spatafora J."/>
            <person name="Crous P."/>
            <person name="Grigoriev I."/>
        </authorList>
    </citation>
    <scope>NUCLEOTIDE SEQUENCE</scope>
    <source>
        <strain evidence="8">CBS 269.34</strain>
    </source>
</reference>
<feature type="transmembrane region" description="Helical" evidence="7">
    <location>
        <begin position="381"/>
        <end position="404"/>
    </location>
</feature>
<dbReference type="InterPro" id="IPR001248">
    <property type="entry name" value="Pur-cyt_permease"/>
</dbReference>
<dbReference type="AlphaFoldDB" id="A0A6A6QP15"/>
<evidence type="ECO:0000256" key="7">
    <source>
        <dbReference type="SAM" id="Phobius"/>
    </source>
</evidence>
<feature type="transmembrane region" description="Helical" evidence="7">
    <location>
        <begin position="467"/>
        <end position="486"/>
    </location>
</feature>
<feature type="transmembrane region" description="Helical" evidence="7">
    <location>
        <begin position="159"/>
        <end position="181"/>
    </location>
</feature>
<dbReference type="Pfam" id="PF02133">
    <property type="entry name" value="Transp_cyt_pur"/>
    <property type="match status" value="1"/>
</dbReference>
<evidence type="ECO:0000256" key="1">
    <source>
        <dbReference type="ARBA" id="ARBA00004141"/>
    </source>
</evidence>
<feature type="transmembrane region" description="Helical" evidence="7">
    <location>
        <begin position="268"/>
        <end position="290"/>
    </location>
</feature>
<feature type="transmembrane region" description="Helical" evidence="7">
    <location>
        <begin position="188"/>
        <end position="209"/>
    </location>
</feature>
<feature type="transmembrane region" description="Helical" evidence="7">
    <location>
        <begin position="37"/>
        <end position="58"/>
    </location>
</feature>
<comment type="similarity">
    <text evidence="2">Belongs to the purine-cytosine permease (2.A.39) family.</text>
</comment>
<feature type="transmembrane region" description="Helical" evidence="7">
    <location>
        <begin position="425"/>
        <end position="447"/>
    </location>
</feature>
<proteinExistence type="inferred from homology"/>
<feature type="transmembrane region" description="Helical" evidence="7">
    <location>
        <begin position="229"/>
        <end position="247"/>
    </location>
</feature>
<feature type="transmembrane region" description="Helical" evidence="7">
    <location>
        <begin position="310"/>
        <end position="337"/>
    </location>
</feature>
<feature type="region of interest" description="Disordered" evidence="6">
    <location>
        <begin position="509"/>
        <end position="543"/>
    </location>
</feature>
<keyword evidence="9" id="KW-1185">Reference proteome</keyword>
<feature type="transmembrane region" description="Helical" evidence="7">
    <location>
        <begin position="107"/>
        <end position="126"/>
    </location>
</feature>
<sequence length="543" mass="59387">MQVRSKGVYENQPAHRWGNRDIYPILPNQRTYTMRAFFAYWFTAGICITSWTLGSSMIGIGLTAGQACGAVLVGASFAALLGFLAGQAGKVHHLSFTIMGRAAFGMYGSYFSIMLCVFESVIYFGIQSFYGGQAVVVVLNSIFPQFLHLKNTLPESAGITTQALLGFLLYFVFYVPTLFIAPNRINRFLYPNFIIICVTFAGILGWAIHSNGGPGDLVKPVIAISNKEAAFAMMSSMSSVAGAYTGGSVRISDWTRYSKTRNASVLPMAISMPLTVTLGALIGILVTSATNNMYGVVIWNPLLMLQYVQGIQYTAACRAGTFFAGLGLLSSQVFVNITQNGMSSGMDIAAILPRYIDIRRGCIVICVIGIVIQPWRFLTQALTFLTVLSSFGVFIAPMAGIIFADFWIVRKQIWKIPDLYSEDGIYWYTAGLNWRAFLTFFMATWPSMPGFVCAINGHPVAEGWTRIYQLSYFVGLIISIPMYIGICKLSPPEGLFIAETMDESEILEGAAPADQDSNVSVGGLDDTEKGARSKETPIEYGQL</sequence>
<dbReference type="PANTHER" id="PTHR30618">
    <property type="entry name" value="NCS1 FAMILY PURINE/PYRIMIDINE TRANSPORTER"/>
    <property type="match status" value="1"/>
</dbReference>
<evidence type="ECO:0000256" key="2">
    <source>
        <dbReference type="ARBA" id="ARBA00008974"/>
    </source>
</evidence>
<dbReference type="GO" id="GO:0015205">
    <property type="term" value="F:nucleobase transmembrane transporter activity"/>
    <property type="evidence" value="ECO:0007669"/>
    <property type="project" value="TreeGrafter"/>
</dbReference>
<keyword evidence="5 7" id="KW-0472">Membrane</keyword>
<accession>A0A6A6QP15</accession>
<keyword evidence="3 7" id="KW-0812">Transmembrane</keyword>
<feature type="transmembrane region" description="Helical" evidence="7">
    <location>
        <begin position="358"/>
        <end position="375"/>
    </location>
</feature>
<keyword evidence="4 7" id="KW-1133">Transmembrane helix</keyword>
<name>A0A6A6QP15_9PEZI</name>
<dbReference type="EMBL" id="MU004191">
    <property type="protein sequence ID" value="KAF2494125.1"/>
    <property type="molecule type" value="Genomic_DNA"/>
</dbReference>
<dbReference type="PANTHER" id="PTHR30618:SF15">
    <property type="entry name" value="NICOTINAMIDE RIBOSIDE TRANSPORTER 1-RELATED"/>
    <property type="match status" value="1"/>
</dbReference>
<evidence type="ECO:0000313" key="9">
    <source>
        <dbReference type="Proteomes" id="UP000799750"/>
    </source>
</evidence>
<organism evidence="8 9">
    <name type="scientific">Lophium mytilinum</name>
    <dbReference type="NCBI Taxonomy" id="390894"/>
    <lineage>
        <taxon>Eukaryota</taxon>
        <taxon>Fungi</taxon>
        <taxon>Dikarya</taxon>
        <taxon>Ascomycota</taxon>
        <taxon>Pezizomycotina</taxon>
        <taxon>Dothideomycetes</taxon>
        <taxon>Pleosporomycetidae</taxon>
        <taxon>Mytilinidiales</taxon>
        <taxon>Mytilinidiaceae</taxon>
        <taxon>Lophium</taxon>
    </lineage>
</organism>
<dbReference type="InterPro" id="IPR045225">
    <property type="entry name" value="Uracil/uridine/allantoin_perm"/>
</dbReference>
<evidence type="ECO:0000256" key="5">
    <source>
        <dbReference type="ARBA" id="ARBA00023136"/>
    </source>
</evidence>